<evidence type="ECO:0000313" key="5">
    <source>
        <dbReference type="Proteomes" id="UP000647416"/>
    </source>
</evidence>
<accession>A0A926F4V9</accession>
<feature type="domain" description="N-acetyltransferase" evidence="3">
    <location>
        <begin position="1"/>
        <end position="148"/>
    </location>
</feature>
<dbReference type="PANTHER" id="PTHR42919:SF8">
    <property type="entry name" value="N-ALPHA-ACETYLTRANSFERASE 50"/>
    <property type="match status" value="1"/>
</dbReference>
<dbReference type="InterPro" id="IPR051556">
    <property type="entry name" value="N-term/lysine_N-AcTrnsfr"/>
</dbReference>
<dbReference type="Gene3D" id="3.40.630.30">
    <property type="match status" value="1"/>
</dbReference>
<keyword evidence="1" id="KW-0808">Transferase</keyword>
<dbReference type="InterPro" id="IPR016181">
    <property type="entry name" value="Acyl_CoA_acyltransferase"/>
</dbReference>
<name>A0A926F4V9_9FIRM</name>
<dbReference type="PANTHER" id="PTHR42919">
    <property type="entry name" value="N-ALPHA-ACETYLTRANSFERASE"/>
    <property type="match status" value="1"/>
</dbReference>
<reference evidence="4" key="1">
    <citation type="submission" date="2020-08" db="EMBL/GenBank/DDBJ databases">
        <title>Genome public.</title>
        <authorList>
            <person name="Liu C."/>
            <person name="Sun Q."/>
        </authorList>
    </citation>
    <scope>NUCLEOTIDE SEQUENCE</scope>
    <source>
        <strain evidence="4">NSJ-50</strain>
    </source>
</reference>
<dbReference type="AlphaFoldDB" id="A0A926F4V9"/>
<proteinExistence type="predicted"/>
<keyword evidence="2" id="KW-0012">Acyltransferase</keyword>
<organism evidence="4 5">
    <name type="scientific">Qingrenia yutianensis</name>
    <dbReference type="NCBI Taxonomy" id="2763676"/>
    <lineage>
        <taxon>Bacteria</taxon>
        <taxon>Bacillati</taxon>
        <taxon>Bacillota</taxon>
        <taxon>Clostridia</taxon>
        <taxon>Eubacteriales</taxon>
        <taxon>Oscillospiraceae</taxon>
        <taxon>Qingrenia</taxon>
    </lineage>
</organism>
<dbReference type="SUPFAM" id="SSF55729">
    <property type="entry name" value="Acyl-CoA N-acyltransferases (Nat)"/>
    <property type="match status" value="1"/>
</dbReference>
<evidence type="ECO:0000256" key="1">
    <source>
        <dbReference type="ARBA" id="ARBA00022679"/>
    </source>
</evidence>
<dbReference type="EMBL" id="JACRTE010000002">
    <property type="protein sequence ID" value="MBC8595773.1"/>
    <property type="molecule type" value="Genomic_DNA"/>
</dbReference>
<keyword evidence="5" id="KW-1185">Reference proteome</keyword>
<gene>
    <name evidence="4" type="ORF">H8706_02685</name>
</gene>
<evidence type="ECO:0000259" key="3">
    <source>
        <dbReference type="PROSITE" id="PS51186"/>
    </source>
</evidence>
<dbReference type="Pfam" id="PF00583">
    <property type="entry name" value="Acetyltransf_1"/>
    <property type="match status" value="1"/>
</dbReference>
<protein>
    <submittedName>
        <fullName evidence="4">GNAT family N-acetyltransferase</fullName>
    </submittedName>
</protein>
<dbReference type="GO" id="GO:0016747">
    <property type="term" value="F:acyltransferase activity, transferring groups other than amino-acyl groups"/>
    <property type="evidence" value="ECO:0007669"/>
    <property type="project" value="InterPro"/>
</dbReference>
<comment type="caution">
    <text evidence="4">The sequence shown here is derived from an EMBL/GenBank/DDBJ whole genome shotgun (WGS) entry which is preliminary data.</text>
</comment>
<dbReference type="InterPro" id="IPR000182">
    <property type="entry name" value="GNAT_dom"/>
</dbReference>
<dbReference type="CDD" id="cd04301">
    <property type="entry name" value="NAT_SF"/>
    <property type="match status" value="1"/>
</dbReference>
<evidence type="ECO:0000256" key="2">
    <source>
        <dbReference type="ARBA" id="ARBA00023315"/>
    </source>
</evidence>
<sequence>MRDVDTIEKLLYQVHKVHSDARPDLFKRGSKKYTTDELKEIIADDKRPIFVAEKDGAVAGYAFCVYIKVKNDNSLCDIKTLYIDDLCVDENVRGGHIGTRLYEYVLDFAKKNGFYNVTLNVWAGNDSALKFYEHIGLKVQKIGMEKIL</sequence>
<evidence type="ECO:0000313" key="4">
    <source>
        <dbReference type="EMBL" id="MBC8595773.1"/>
    </source>
</evidence>
<dbReference type="PROSITE" id="PS51186">
    <property type="entry name" value="GNAT"/>
    <property type="match status" value="1"/>
</dbReference>
<dbReference type="Proteomes" id="UP000647416">
    <property type="component" value="Unassembled WGS sequence"/>
</dbReference>